<dbReference type="InterPro" id="IPR009078">
    <property type="entry name" value="Ferritin-like_SF"/>
</dbReference>
<keyword evidence="3" id="KW-1185">Reference proteome</keyword>
<dbReference type="InterPro" id="IPR052965">
    <property type="entry name" value="Pigment-catalase-like"/>
</dbReference>
<dbReference type="EMBL" id="AOLN01000015">
    <property type="protein sequence ID" value="ELZ93017.1"/>
    <property type="molecule type" value="Genomic_DNA"/>
</dbReference>
<dbReference type="PANTHER" id="PTHR31694:SF26">
    <property type="entry name" value="OS05G0151100 PROTEIN"/>
    <property type="match status" value="1"/>
</dbReference>
<dbReference type="SUPFAM" id="SSF47240">
    <property type="entry name" value="Ferritin-like"/>
    <property type="match status" value="2"/>
</dbReference>
<dbReference type="PANTHER" id="PTHR31694">
    <property type="entry name" value="DESICCATION-LIKE PROTEIN"/>
    <property type="match status" value="1"/>
</dbReference>
<evidence type="ECO:0000313" key="3">
    <source>
        <dbReference type="Proteomes" id="UP000011550"/>
    </source>
</evidence>
<proteinExistence type="predicted"/>
<dbReference type="Proteomes" id="UP000011550">
    <property type="component" value="Unassembled WGS sequence"/>
</dbReference>
<evidence type="ECO:0008006" key="4">
    <source>
        <dbReference type="Google" id="ProtNLM"/>
    </source>
</evidence>
<dbReference type="Gene3D" id="1.20.1260.10">
    <property type="match status" value="2"/>
</dbReference>
<gene>
    <name evidence="2" type="ORF">C440_11976</name>
</gene>
<dbReference type="CDD" id="cd00657">
    <property type="entry name" value="Ferritin_like"/>
    <property type="match status" value="2"/>
</dbReference>
<accession>M0IAI4</accession>
<organism evidence="2 3">
    <name type="scientific">Haloferax mucosum ATCC BAA-1512</name>
    <dbReference type="NCBI Taxonomy" id="662479"/>
    <lineage>
        <taxon>Archaea</taxon>
        <taxon>Methanobacteriati</taxon>
        <taxon>Methanobacteriota</taxon>
        <taxon>Stenosarchaea group</taxon>
        <taxon>Halobacteria</taxon>
        <taxon>Halobacteriales</taxon>
        <taxon>Haloferacaceae</taxon>
        <taxon>Haloferax</taxon>
    </lineage>
</organism>
<protein>
    <recommendedName>
        <fullName evidence="4">Ferritin-like domain-containing protein</fullName>
    </recommendedName>
</protein>
<dbReference type="InterPro" id="IPR012347">
    <property type="entry name" value="Ferritin-like"/>
</dbReference>
<name>M0IAI4_9EURY</name>
<dbReference type="PATRIC" id="fig|662479.7.peg.2427"/>
<dbReference type="STRING" id="662479.C440_11976"/>
<feature type="compositionally biased region" description="Low complexity" evidence="1">
    <location>
        <begin position="46"/>
        <end position="73"/>
    </location>
</feature>
<evidence type="ECO:0000256" key="1">
    <source>
        <dbReference type="SAM" id="MobiDB-lite"/>
    </source>
</evidence>
<dbReference type="Pfam" id="PF13668">
    <property type="entry name" value="Ferritin_2"/>
    <property type="match status" value="2"/>
</dbReference>
<sequence>MWWSEPTMFPNDKPATPRTRRAFLGTTATATLLALAGCTGDGGSGSEPTETTTATESPMTTTEEPTTTDEPMGNPDVPILNYALTLEHLENAFYRDGLETFSDDELMEADSLSMFGERIRREVPEYLAVIGEHEAAHVEALTKTVEDLGGTAVKEGTYDFGYETPSEFLGVAKALENTGVAAYAGAAPSVVSNDILSAAAGIHSVEARHASFLNLVNGDSPYPKAVDEASTMTEVLDIAGGFITSEVDPSVYETNEMSRPEPDRKMDDGTTDVDVLNYALTLEHLENAFYRDGLEEFSPDEIASASALSDFGETFRSNIHEHLQQVGAHEAAHVEALTKTVEEFDGTPVEEATYDFGYETPSEFLGVAKALENTGVAAYAGAAPSVTSDAVFSAALGIHSVEARHASFLNELNATSPFPDGVDESKSMDEVVEIASQFIVSD</sequence>
<reference evidence="2 3" key="1">
    <citation type="journal article" date="2014" name="PLoS Genet.">
        <title>Phylogenetically driven sequencing of extremely halophilic archaea reveals strategies for static and dynamic osmo-response.</title>
        <authorList>
            <person name="Becker E.A."/>
            <person name="Seitzer P.M."/>
            <person name="Tritt A."/>
            <person name="Larsen D."/>
            <person name="Krusor M."/>
            <person name="Yao A.I."/>
            <person name="Wu D."/>
            <person name="Madern D."/>
            <person name="Eisen J.A."/>
            <person name="Darling A.E."/>
            <person name="Facciotti M.T."/>
        </authorList>
    </citation>
    <scope>NUCLEOTIDE SEQUENCE [LARGE SCALE GENOMIC DNA]</scope>
    <source>
        <strain evidence="2 3">ATCC BAA-1512</strain>
    </source>
</reference>
<comment type="caution">
    <text evidence="2">The sequence shown here is derived from an EMBL/GenBank/DDBJ whole genome shotgun (WGS) entry which is preliminary data.</text>
</comment>
<feature type="region of interest" description="Disordered" evidence="1">
    <location>
        <begin position="38"/>
        <end position="75"/>
    </location>
</feature>
<dbReference type="AlphaFoldDB" id="M0IAI4"/>
<evidence type="ECO:0000313" key="2">
    <source>
        <dbReference type="EMBL" id="ELZ93017.1"/>
    </source>
</evidence>